<dbReference type="Proteomes" id="UP000799771">
    <property type="component" value="Unassembled WGS sequence"/>
</dbReference>
<protein>
    <recommendedName>
        <fullName evidence="5">Saccharopine dehydrogenase [NAD(+), L-lysine-forming]</fullName>
        <shortName evidence="5">SDH</shortName>
        <ecNumber evidence="5">1.5.1.7</ecNumber>
    </recommendedName>
    <alternativeName>
        <fullName evidence="5">Lysine--2-oxoglutarate reductase</fullName>
    </alternativeName>
</protein>
<evidence type="ECO:0000256" key="1">
    <source>
        <dbReference type="ARBA" id="ARBA00005689"/>
    </source>
</evidence>
<reference evidence="9" key="1">
    <citation type="journal article" date="2020" name="Stud. Mycol.">
        <title>101 Dothideomycetes genomes: a test case for predicting lifestyles and emergence of pathogens.</title>
        <authorList>
            <person name="Haridas S."/>
            <person name="Albert R."/>
            <person name="Binder M."/>
            <person name="Bloem J."/>
            <person name="Labutti K."/>
            <person name="Salamov A."/>
            <person name="Andreopoulos B."/>
            <person name="Baker S."/>
            <person name="Barry K."/>
            <person name="Bills G."/>
            <person name="Bluhm B."/>
            <person name="Cannon C."/>
            <person name="Castanera R."/>
            <person name="Culley D."/>
            <person name="Daum C."/>
            <person name="Ezra D."/>
            <person name="Gonzalez J."/>
            <person name="Henrissat B."/>
            <person name="Kuo A."/>
            <person name="Liang C."/>
            <person name="Lipzen A."/>
            <person name="Lutzoni F."/>
            <person name="Magnuson J."/>
            <person name="Mondo S."/>
            <person name="Nolan M."/>
            <person name="Ohm R."/>
            <person name="Pangilinan J."/>
            <person name="Park H.-J."/>
            <person name="Ramirez L."/>
            <person name="Alfaro M."/>
            <person name="Sun H."/>
            <person name="Tritt A."/>
            <person name="Yoshinaga Y."/>
            <person name="Zwiers L.-H."/>
            <person name="Turgeon B."/>
            <person name="Goodwin S."/>
            <person name="Spatafora J."/>
            <person name="Crous P."/>
            <person name="Grigoriev I."/>
        </authorList>
    </citation>
    <scope>NUCLEOTIDE SEQUENCE</scope>
    <source>
        <strain evidence="9">CBS 119687</strain>
    </source>
</reference>
<name>A0A6A6A177_9PLEO</name>
<dbReference type="GO" id="GO:0005737">
    <property type="term" value="C:cytoplasm"/>
    <property type="evidence" value="ECO:0007669"/>
    <property type="project" value="TreeGrafter"/>
</dbReference>
<feature type="domain" description="Alanine dehydrogenase/pyridine nucleotide transhydrogenase N-terminal" evidence="8">
    <location>
        <begin position="7"/>
        <end position="141"/>
    </location>
</feature>
<keyword evidence="5" id="KW-0028">Amino-acid biosynthesis</keyword>
<proteinExistence type="inferred from homology"/>
<dbReference type="InterPro" id="IPR051168">
    <property type="entry name" value="AASS"/>
</dbReference>
<dbReference type="InterPro" id="IPR007886">
    <property type="entry name" value="AlaDH/PNT_N"/>
</dbReference>
<comment type="similarity">
    <text evidence="1 5">Belongs to the AlaDH/PNT family.</text>
</comment>
<dbReference type="GO" id="GO:0004754">
    <property type="term" value="F:saccharopine dehydrogenase (NAD+, L-lysine-forming) activity"/>
    <property type="evidence" value="ECO:0007669"/>
    <property type="project" value="UniProtKB-EC"/>
</dbReference>
<dbReference type="SMART" id="SM01003">
    <property type="entry name" value="AlaDh_PNT_N"/>
    <property type="match status" value="1"/>
</dbReference>
<comment type="pathway">
    <text evidence="5">Amino-acid biosynthesis; L-lysine biosynthesis via AAA pathway; L-lysine from L-alpha-aminoadipate (fungal route): step 3/3.</text>
</comment>
<evidence type="ECO:0000256" key="6">
    <source>
        <dbReference type="PIRSR" id="PIRSR018250-1"/>
    </source>
</evidence>
<accession>A0A6A6A177</accession>
<evidence type="ECO:0000256" key="2">
    <source>
        <dbReference type="ARBA" id="ARBA00023002"/>
    </source>
</evidence>
<evidence type="ECO:0000313" key="10">
    <source>
        <dbReference type="Proteomes" id="UP000799771"/>
    </source>
</evidence>
<sequence length="375" mass="41014">MSRKTLHLRAEAAPFGTRAIITPESAKQLISDGYNVHIERSSIRFFSDDEYEAAGATLVPAGSWVSAPRDHLILGMKGIPMDDFPLKHVHVHAAHAYRNQAGWDKVLNRFRRGGGLLLELEFLVNDKGEKLLTFGTEAGAMAAALSIKTWAHQLVHPNAGPLPGISAYPSRAALLEETKRDLAAGQAVAGRLPTIILIGAHGTSGVGSASFFADLGIPAANMTKWGRKETSRTSEYPEVLQHDIFVNCISIFAPVPPFLTMASLEAPDRRLSVVCDISTDSKSPNNTVQIYRDFTSDKQPTLQVPVPCGPPLSVIAVPYLPSLLPRDSSQTAGKALYPAITKLDVWRQHRLWRESEQMYHDKVATIPQQEPMAML</sequence>
<comment type="catalytic activity">
    <reaction evidence="5">
        <text>L-saccharopine + NAD(+) + H2O = L-lysine + 2-oxoglutarate + NADH + H(+)</text>
        <dbReference type="Rhea" id="RHEA:12440"/>
        <dbReference type="ChEBI" id="CHEBI:15377"/>
        <dbReference type="ChEBI" id="CHEBI:15378"/>
        <dbReference type="ChEBI" id="CHEBI:16810"/>
        <dbReference type="ChEBI" id="CHEBI:32551"/>
        <dbReference type="ChEBI" id="CHEBI:57540"/>
        <dbReference type="ChEBI" id="CHEBI:57945"/>
        <dbReference type="ChEBI" id="CHEBI:57951"/>
        <dbReference type="EC" id="1.5.1.7"/>
    </reaction>
</comment>
<dbReference type="AlphaFoldDB" id="A0A6A6A177"/>
<dbReference type="RefSeq" id="XP_033518861.1">
    <property type="nucleotide sequence ID" value="XM_033669135.1"/>
</dbReference>
<evidence type="ECO:0000256" key="4">
    <source>
        <dbReference type="ARBA" id="ARBA00023154"/>
    </source>
</evidence>
<feature type="binding site" evidence="7">
    <location>
        <position position="230"/>
    </location>
    <ligand>
        <name>NAD(+)</name>
        <dbReference type="ChEBI" id="CHEBI:57540"/>
    </ligand>
</feature>
<dbReference type="PANTHER" id="PTHR11133:SF23">
    <property type="entry name" value="SACCHAROPINE DEHYDROGENASE [NAD(+), L-LYSINE-FORMING]"/>
    <property type="match status" value="1"/>
</dbReference>
<organism evidence="9 10">
    <name type="scientific">Dothidotthia symphoricarpi CBS 119687</name>
    <dbReference type="NCBI Taxonomy" id="1392245"/>
    <lineage>
        <taxon>Eukaryota</taxon>
        <taxon>Fungi</taxon>
        <taxon>Dikarya</taxon>
        <taxon>Ascomycota</taxon>
        <taxon>Pezizomycotina</taxon>
        <taxon>Dothideomycetes</taxon>
        <taxon>Pleosporomycetidae</taxon>
        <taxon>Pleosporales</taxon>
        <taxon>Dothidotthiaceae</taxon>
        <taxon>Dothidotthia</taxon>
    </lineage>
</organism>
<keyword evidence="4 5" id="KW-0457">Lysine biosynthesis</keyword>
<dbReference type="GO" id="GO:0019878">
    <property type="term" value="P:lysine biosynthetic process via aminoadipic acid"/>
    <property type="evidence" value="ECO:0007669"/>
    <property type="project" value="UniProtKB-UniPathway"/>
</dbReference>
<dbReference type="OrthoDB" id="265306at2759"/>
<dbReference type="Pfam" id="PF05222">
    <property type="entry name" value="AlaDh_PNT_N"/>
    <property type="match status" value="1"/>
</dbReference>
<dbReference type="EC" id="1.5.1.7" evidence="5"/>
<evidence type="ECO:0000256" key="5">
    <source>
        <dbReference type="PIRNR" id="PIRNR018250"/>
    </source>
</evidence>
<keyword evidence="3 5" id="KW-0520">NAD</keyword>
<dbReference type="PIRSF" id="PIRSF018250">
    <property type="entry name" value="Saccharopine_DH_Lys"/>
    <property type="match status" value="1"/>
</dbReference>
<dbReference type="EMBL" id="ML977519">
    <property type="protein sequence ID" value="KAF2124468.1"/>
    <property type="molecule type" value="Genomic_DNA"/>
</dbReference>
<feature type="active site" description="Proton acceptor" evidence="6">
    <location>
        <position position="77"/>
    </location>
</feature>
<feature type="active site" description="Proton donor" evidence="6">
    <location>
        <position position="95"/>
    </location>
</feature>
<evidence type="ECO:0000256" key="3">
    <source>
        <dbReference type="ARBA" id="ARBA00023027"/>
    </source>
</evidence>
<dbReference type="UniPathway" id="UPA00033">
    <property type="reaction ID" value="UER00034"/>
</dbReference>
<dbReference type="SUPFAM" id="SSF52283">
    <property type="entry name" value="Formate/glycerate dehydrogenase catalytic domain-like"/>
    <property type="match status" value="1"/>
</dbReference>
<gene>
    <name evidence="9" type="ORF">P153DRAFT_370890</name>
</gene>
<evidence type="ECO:0000256" key="7">
    <source>
        <dbReference type="PIRSR" id="PIRSR018250-3"/>
    </source>
</evidence>
<keyword evidence="10" id="KW-1185">Reference proteome</keyword>
<keyword evidence="2 5" id="KW-0560">Oxidoreductase</keyword>
<evidence type="ECO:0000259" key="8">
    <source>
        <dbReference type="SMART" id="SM01003"/>
    </source>
</evidence>
<dbReference type="Gene3D" id="3.40.50.720">
    <property type="entry name" value="NAD(P)-binding Rossmann-like Domain"/>
    <property type="match status" value="2"/>
</dbReference>
<dbReference type="InterPro" id="IPR027281">
    <property type="entry name" value="Lys1"/>
</dbReference>
<dbReference type="PANTHER" id="PTHR11133">
    <property type="entry name" value="SACCHAROPINE DEHYDROGENASE"/>
    <property type="match status" value="1"/>
</dbReference>
<evidence type="ECO:0000313" key="9">
    <source>
        <dbReference type="EMBL" id="KAF2124468.1"/>
    </source>
</evidence>
<dbReference type="GeneID" id="54409567"/>